<dbReference type="GO" id="GO:0009897">
    <property type="term" value="C:external side of plasma membrane"/>
    <property type="evidence" value="ECO:0007669"/>
    <property type="project" value="TreeGrafter"/>
</dbReference>
<proteinExistence type="predicted"/>
<dbReference type="SUPFAM" id="SSF48726">
    <property type="entry name" value="Immunoglobulin"/>
    <property type="match status" value="1"/>
</dbReference>
<dbReference type="SMART" id="SM00407">
    <property type="entry name" value="IGc1"/>
    <property type="match status" value="1"/>
</dbReference>
<dbReference type="Gene3D" id="2.60.40.10">
    <property type="entry name" value="Immunoglobulins"/>
    <property type="match status" value="1"/>
</dbReference>
<evidence type="ECO:0000256" key="1">
    <source>
        <dbReference type="ARBA" id="ARBA00023180"/>
    </source>
</evidence>
<keyword evidence="1" id="KW-0325">Glycoprotein</keyword>
<accession>A0A0P7TWC5</accession>
<reference evidence="4 5" key="1">
    <citation type="submission" date="2015-08" db="EMBL/GenBank/DDBJ databases">
        <title>The genome of the Asian arowana (Scleropages formosus).</title>
        <authorList>
            <person name="Tan M.H."/>
            <person name="Gan H.M."/>
            <person name="Croft L.J."/>
            <person name="Austin C.M."/>
        </authorList>
    </citation>
    <scope>NUCLEOTIDE SEQUENCE [LARGE SCALE GENOMIC DNA]</scope>
    <source>
        <strain evidence="4">Aro1</strain>
    </source>
</reference>
<evidence type="ECO:0000313" key="5">
    <source>
        <dbReference type="Proteomes" id="UP000034805"/>
    </source>
</evidence>
<evidence type="ECO:0000259" key="3">
    <source>
        <dbReference type="PROSITE" id="PS50835"/>
    </source>
</evidence>
<dbReference type="InterPro" id="IPR003597">
    <property type="entry name" value="Ig_C1-set"/>
</dbReference>
<dbReference type="GO" id="GO:0005615">
    <property type="term" value="C:extracellular space"/>
    <property type="evidence" value="ECO:0007669"/>
    <property type="project" value="TreeGrafter"/>
</dbReference>
<feature type="domain" description="Ig-like" evidence="3">
    <location>
        <begin position="2"/>
        <end position="103"/>
    </location>
</feature>
<dbReference type="Proteomes" id="UP000034805">
    <property type="component" value="Unassembled WGS sequence"/>
</dbReference>
<protein>
    <recommendedName>
        <fullName evidence="3">Ig-like domain-containing protein</fullName>
    </recommendedName>
</protein>
<dbReference type="InterPro" id="IPR007110">
    <property type="entry name" value="Ig-like_dom"/>
</dbReference>
<dbReference type="GO" id="GO:0006955">
    <property type="term" value="P:immune response"/>
    <property type="evidence" value="ECO:0007669"/>
    <property type="project" value="TreeGrafter"/>
</dbReference>
<dbReference type="PANTHER" id="PTHR16675:SF193">
    <property type="entry name" value="LOC571647 PROTEIN-RELATED"/>
    <property type="match status" value="1"/>
</dbReference>
<organism evidence="4 5">
    <name type="scientific">Scleropages formosus</name>
    <name type="common">Asian bonytongue</name>
    <name type="synonym">Osteoglossum formosum</name>
    <dbReference type="NCBI Taxonomy" id="113540"/>
    <lineage>
        <taxon>Eukaryota</taxon>
        <taxon>Metazoa</taxon>
        <taxon>Chordata</taxon>
        <taxon>Craniata</taxon>
        <taxon>Vertebrata</taxon>
        <taxon>Euteleostomi</taxon>
        <taxon>Actinopterygii</taxon>
        <taxon>Neopterygii</taxon>
        <taxon>Teleostei</taxon>
        <taxon>Osteoglossocephala</taxon>
        <taxon>Osteoglossomorpha</taxon>
        <taxon>Osteoglossiformes</taxon>
        <taxon>Osteoglossidae</taxon>
        <taxon>Scleropages</taxon>
    </lineage>
</organism>
<dbReference type="AlphaFoldDB" id="A0A0P7TWC5"/>
<dbReference type="PANTHER" id="PTHR16675">
    <property type="entry name" value="MHC CLASS I-RELATED"/>
    <property type="match status" value="1"/>
</dbReference>
<evidence type="ECO:0000313" key="4">
    <source>
        <dbReference type="EMBL" id="KPP58058.1"/>
    </source>
</evidence>
<dbReference type="InterPro" id="IPR050208">
    <property type="entry name" value="MHC_class-I_related"/>
</dbReference>
<evidence type="ECO:0000256" key="2">
    <source>
        <dbReference type="ARBA" id="ARBA00023319"/>
    </source>
</evidence>
<name>A0A0P7TWC5_SCLFO</name>
<dbReference type="InterPro" id="IPR013783">
    <property type="entry name" value="Ig-like_fold"/>
</dbReference>
<dbReference type="InterPro" id="IPR036179">
    <property type="entry name" value="Ig-like_dom_sf"/>
</dbReference>
<comment type="caution">
    <text evidence="4">The sequence shown here is derived from an EMBL/GenBank/DDBJ whole genome shotgun (WGS) entry which is preliminary data.</text>
</comment>
<gene>
    <name evidence="4" type="ORF">Z043_124156</name>
</gene>
<dbReference type="InterPro" id="IPR003006">
    <property type="entry name" value="Ig/MHC_CS"/>
</dbReference>
<dbReference type="EMBL" id="JARO02014781">
    <property type="protein sequence ID" value="KPP58058.1"/>
    <property type="molecule type" value="Genomic_DNA"/>
</dbReference>
<dbReference type="PROSITE" id="PS00290">
    <property type="entry name" value="IG_MHC"/>
    <property type="match status" value="1"/>
</dbReference>
<dbReference type="Pfam" id="PF07654">
    <property type="entry name" value="C1-set"/>
    <property type="match status" value="1"/>
</dbReference>
<feature type="non-terminal residue" evidence="4">
    <location>
        <position position="1"/>
    </location>
</feature>
<sequence length="165" mass="18286">PPEVFVFAKGSKNPENVVLHCLATGFYPKDVELVIYRKGVPLSETDGVVSTGVRPNGVRPERVNPDERPGETFQLRKFIEVSKSDNSEYSCEVKHRTLEAPIIIKWDVGHRVVQGVGQSVLKEAGSSDREHYPWCWSSNESFVMNAVSVSFFAPSNPTALPATII</sequence>
<keyword evidence="2" id="KW-0393">Immunoglobulin domain</keyword>
<dbReference type="PROSITE" id="PS50835">
    <property type="entry name" value="IG_LIKE"/>
    <property type="match status" value="1"/>
</dbReference>